<dbReference type="PANTHER" id="PTHR43612">
    <property type="entry name" value="TRIFUNCTIONAL ENZYME SUBUNIT ALPHA"/>
    <property type="match status" value="1"/>
</dbReference>
<dbReference type="SUPFAM" id="SSF48179">
    <property type="entry name" value="6-phosphogluconate dehydrogenase C-terminal domain-like"/>
    <property type="match status" value="2"/>
</dbReference>
<dbReference type="InterPro" id="IPR050136">
    <property type="entry name" value="FA_oxidation_alpha_subunit"/>
</dbReference>
<keyword evidence="8" id="KW-0443">Lipid metabolism</keyword>
<dbReference type="Gene3D" id="1.10.1040.50">
    <property type="match status" value="1"/>
</dbReference>
<dbReference type="Pfam" id="PF00378">
    <property type="entry name" value="ECH_1"/>
    <property type="match status" value="1"/>
</dbReference>
<keyword evidence="6 13" id="KW-0560">Oxidoreductase</keyword>
<dbReference type="InterPro" id="IPR029045">
    <property type="entry name" value="ClpP/crotonase-like_dom_sf"/>
</dbReference>
<protein>
    <recommendedName>
        <fullName evidence="4">enoyl-CoA hydratase</fullName>
        <ecNumber evidence="4">4.2.1.17</ecNumber>
    </recommendedName>
</protein>
<name>A0A1W1C5L4_9ZZZZ</name>
<keyword evidence="5" id="KW-0276">Fatty acid metabolism</keyword>
<reference evidence="13" key="1">
    <citation type="submission" date="2016-10" db="EMBL/GenBank/DDBJ databases">
        <authorList>
            <person name="de Groot N.N."/>
        </authorList>
    </citation>
    <scope>NUCLEOTIDE SEQUENCE</scope>
</reference>
<keyword evidence="7" id="KW-0520">NAD</keyword>
<evidence type="ECO:0000256" key="8">
    <source>
        <dbReference type="ARBA" id="ARBA00023098"/>
    </source>
</evidence>
<evidence type="ECO:0000256" key="6">
    <source>
        <dbReference type="ARBA" id="ARBA00023002"/>
    </source>
</evidence>
<dbReference type="PANTHER" id="PTHR43612:SF3">
    <property type="entry name" value="TRIFUNCTIONAL ENZYME SUBUNIT ALPHA, MITOCHONDRIAL"/>
    <property type="match status" value="1"/>
</dbReference>
<dbReference type="GO" id="GO:0006635">
    <property type="term" value="P:fatty acid beta-oxidation"/>
    <property type="evidence" value="ECO:0007669"/>
    <property type="project" value="UniProtKB-UniPathway"/>
</dbReference>
<dbReference type="GO" id="GO:0016509">
    <property type="term" value="F:long-chain (3S)-3-hydroxyacyl-CoA dehydrogenase (NAD+) activity"/>
    <property type="evidence" value="ECO:0007669"/>
    <property type="project" value="TreeGrafter"/>
</dbReference>
<feature type="domain" description="3-hydroxyacyl-CoA dehydrogenase C-terminal" evidence="11">
    <location>
        <begin position="493"/>
        <end position="585"/>
    </location>
</feature>
<dbReference type="PROSITE" id="PS00067">
    <property type="entry name" value="3HCDH"/>
    <property type="match status" value="1"/>
</dbReference>
<accession>A0A1W1C5L4</accession>
<comment type="similarity">
    <text evidence="3">In the N-terminal section; belongs to the enoyl-CoA hydratase/isomerase family.</text>
</comment>
<evidence type="ECO:0000256" key="5">
    <source>
        <dbReference type="ARBA" id="ARBA00022832"/>
    </source>
</evidence>
<evidence type="ECO:0000256" key="9">
    <source>
        <dbReference type="ARBA" id="ARBA00023239"/>
    </source>
</evidence>
<dbReference type="UniPathway" id="UPA00659"/>
<evidence type="ECO:0000256" key="3">
    <source>
        <dbReference type="ARBA" id="ARBA00008750"/>
    </source>
</evidence>
<dbReference type="InterPro" id="IPR001753">
    <property type="entry name" value="Enoyl-CoA_hydra/iso"/>
</dbReference>
<dbReference type="InterPro" id="IPR006108">
    <property type="entry name" value="3HC_DH_C"/>
</dbReference>
<dbReference type="CDD" id="cd06558">
    <property type="entry name" value="crotonase-like"/>
    <property type="match status" value="1"/>
</dbReference>
<dbReference type="GO" id="GO:0016853">
    <property type="term" value="F:isomerase activity"/>
    <property type="evidence" value="ECO:0007669"/>
    <property type="project" value="UniProtKB-KW"/>
</dbReference>
<dbReference type="GO" id="GO:0004300">
    <property type="term" value="F:enoyl-CoA hydratase activity"/>
    <property type="evidence" value="ECO:0007669"/>
    <property type="project" value="UniProtKB-EC"/>
</dbReference>
<dbReference type="EMBL" id="FPHF01000058">
    <property type="protein sequence ID" value="SFV61059.1"/>
    <property type="molecule type" value="Genomic_DNA"/>
</dbReference>
<dbReference type="GO" id="GO:0070403">
    <property type="term" value="F:NAD+ binding"/>
    <property type="evidence" value="ECO:0007669"/>
    <property type="project" value="InterPro"/>
</dbReference>
<evidence type="ECO:0000256" key="4">
    <source>
        <dbReference type="ARBA" id="ARBA00012076"/>
    </source>
</evidence>
<evidence type="ECO:0000259" key="11">
    <source>
        <dbReference type="Pfam" id="PF00725"/>
    </source>
</evidence>
<dbReference type="InterPro" id="IPR036291">
    <property type="entry name" value="NAD(P)-bd_dom_sf"/>
</dbReference>
<gene>
    <name evidence="13" type="ORF">MNB_SM-4-250</name>
</gene>
<proteinExistence type="inferred from homology"/>
<evidence type="ECO:0000313" key="13">
    <source>
        <dbReference type="EMBL" id="SFV61059.1"/>
    </source>
</evidence>
<keyword evidence="13" id="KW-0413">Isomerase</keyword>
<dbReference type="InterPro" id="IPR006180">
    <property type="entry name" value="3-OHacyl-CoA_DH_CS"/>
</dbReference>
<comment type="similarity">
    <text evidence="2">In the central section; belongs to the 3-hydroxyacyl-CoA dehydrogenase family.</text>
</comment>
<feature type="domain" description="3-hydroxyacyl-CoA dehydrogenase NAD binding" evidence="12">
    <location>
        <begin position="314"/>
        <end position="491"/>
    </location>
</feature>
<dbReference type="InterPro" id="IPR008927">
    <property type="entry name" value="6-PGluconate_DH-like_C_sf"/>
</dbReference>
<evidence type="ECO:0000259" key="12">
    <source>
        <dbReference type="Pfam" id="PF02737"/>
    </source>
</evidence>
<keyword evidence="10" id="KW-0511">Multifunctional enzyme</keyword>
<dbReference type="SUPFAM" id="SSF52096">
    <property type="entry name" value="ClpP/crotonase"/>
    <property type="match status" value="1"/>
</dbReference>
<dbReference type="EC" id="4.2.1.17" evidence="4"/>
<evidence type="ECO:0000256" key="7">
    <source>
        <dbReference type="ARBA" id="ARBA00023027"/>
    </source>
</evidence>
<feature type="domain" description="3-hydroxyacyl-CoA dehydrogenase C-terminal" evidence="11">
    <location>
        <begin position="612"/>
        <end position="697"/>
    </location>
</feature>
<dbReference type="AlphaFoldDB" id="A0A1W1C5L4"/>
<comment type="pathway">
    <text evidence="1">Lipid metabolism; fatty acid beta-oxidation.</text>
</comment>
<keyword evidence="9 13" id="KW-0456">Lyase</keyword>
<dbReference type="Gene3D" id="3.90.226.10">
    <property type="entry name" value="2-enoyl-CoA Hydratase, Chain A, domain 1"/>
    <property type="match status" value="1"/>
</dbReference>
<evidence type="ECO:0000256" key="2">
    <source>
        <dbReference type="ARBA" id="ARBA00007005"/>
    </source>
</evidence>
<sequence length="702" mass="78683">MKAFDLKIKNKIATLMFDMPNSNMNILSIEVMKELEGILDELKTSKDIDVLLFKSAKKDIFIAGADIAEIKALQDEEVSYDVVRSGQIILRKITLLPFFTVAVIDGACLGGGFELALNCNYRIATENKKTKIGLPEVSLGILPGFGGTQNLKYLIGKQKAIELILGSKLINGKKAQKLKIVDACVPEGYLDFKIKSFVKDILDDKERKKIDNRRYKENLLERFAPELIYRFAQKEVIKKTKGKYPAALEVIKLFKETDKLPINEALSREASAFARLCITDISKNLISLYYASERLKHDTFVDKNIKALPITQTSVIGSGVMGGGIVWLFSNMGKSVRLKARSYQSIAASFKHISASYSAILKRKRLTRREVELKMGHISYTDTYNGFTNMDFIVEAVVEDKETKQEVYKELEEIVKESCIIASNTSSLSITMLGENMKYPERFIGMHFFNPVPRMPLVEIIAGEKTSDETIATVVKLARDAGKTAVLVGDCAGFLVNRILLPYINECARLFEEGGSIEQIDKTIEDFGMPMGPFILADEVGLDVGYKVSKVLEESYGKRMKVAPILSKLIDMKLLGKKSKKGFYSHNGNEKTVNPSLASLQFAHKKFDHDEIIDRAMLIMINEAARTLEEGIVENASNLDMAMIMGTGFPPFRGGLLKYADAMGIEKVHLSLLHFEEKYGKRFEPSELIKTMAHNKETFYKG</sequence>
<dbReference type="Pfam" id="PF02737">
    <property type="entry name" value="3HCDH_N"/>
    <property type="match status" value="1"/>
</dbReference>
<evidence type="ECO:0000256" key="10">
    <source>
        <dbReference type="ARBA" id="ARBA00023268"/>
    </source>
</evidence>
<dbReference type="FunFam" id="3.90.226.10:FF:000011">
    <property type="entry name" value="Fatty acid oxidation complex subunit alpha"/>
    <property type="match status" value="1"/>
</dbReference>
<dbReference type="FunFam" id="3.40.50.720:FF:000009">
    <property type="entry name" value="Fatty oxidation complex, alpha subunit"/>
    <property type="match status" value="1"/>
</dbReference>
<dbReference type="Pfam" id="PF00725">
    <property type="entry name" value="3HCDH"/>
    <property type="match status" value="2"/>
</dbReference>
<evidence type="ECO:0000256" key="1">
    <source>
        <dbReference type="ARBA" id="ARBA00005005"/>
    </source>
</evidence>
<dbReference type="InterPro" id="IPR006176">
    <property type="entry name" value="3-OHacyl-CoA_DH_NAD-bd"/>
</dbReference>
<organism evidence="13">
    <name type="scientific">hydrothermal vent metagenome</name>
    <dbReference type="NCBI Taxonomy" id="652676"/>
    <lineage>
        <taxon>unclassified sequences</taxon>
        <taxon>metagenomes</taxon>
        <taxon>ecological metagenomes</taxon>
    </lineage>
</organism>
<dbReference type="Gene3D" id="3.40.50.720">
    <property type="entry name" value="NAD(P)-binding Rossmann-like Domain"/>
    <property type="match status" value="1"/>
</dbReference>
<dbReference type="SUPFAM" id="SSF51735">
    <property type="entry name" value="NAD(P)-binding Rossmann-fold domains"/>
    <property type="match status" value="1"/>
</dbReference>